<dbReference type="AlphaFoldDB" id="A0A2N8HDI3"/>
<dbReference type="Pfam" id="PF04230">
    <property type="entry name" value="PS_pyruv_trans"/>
    <property type="match status" value="1"/>
</dbReference>
<gene>
    <name evidence="2" type="ORF">CXU22_05160</name>
</gene>
<dbReference type="EMBL" id="PJKA01000010">
    <property type="protein sequence ID" value="PNC18031.1"/>
    <property type="molecule type" value="Genomic_DNA"/>
</dbReference>
<dbReference type="OrthoDB" id="9799278at2"/>
<organism evidence="2 3">
    <name type="scientific">Akkermansia muciniphila</name>
    <dbReference type="NCBI Taxonomy" id="239935"/>
    <lineage>
        <taxon>Bacteria</taxon>
        <taxon>Pseudomonadati</taxon>
        <taxon>Verrucomicrobiota</taxon>
        <taxon>Verrucomicrobiia</taxon>
        <taxon>Verrucomicrobiales</taxon>
        <taxon>Akkermansiaceae</taxon>
        <taxon>Akkermansia</taxon>
    </lineage>
</organism>
<protein>
    <recommendedName>
        <fullName evidence="1">Polysaccharide pyruvyl transferase domain-containing protein</fullName>
    </recommendedName>
</protein>
<feature type="domain" description="Polysaccharide pyruvyl transferase" evidence="1">
    <location>
        <begin position="16"/>
        <end position="310"/>
    </location>
</feature>
<dbReference type="RefSeq" id="WP_102713254.1">
    <property type="nucleotide sequence ID" value="NZ_PJKA01000010.1"/>
</dbReference>
<evidence type="ECO:0000313" key="2">
    <source>
        <dbReference type="EMBL" id="PNC18031.1"/>
    </source>
</evidence>
<sequence length="386" mass="43548">MKIGIITIHYSFITSNYGSLLQLYAMQRVLGGMSIQSALIKQLPALPPVPAPPSARQKLAYYLHHPLHFLARCARFLAPRRKTSLPPPPFGAFLEKEIRSLPPVFRPGELHAEELDFDLYLAGSDQIWTSCEPEKLLDFAPPGKRIAYAASAAWGKQTPEWFAHARREFPGFAAISVREKNGVDICRKAGAEKVDVVLDPTLLPDRREYTRLLEGRPPYLAAPYVLGYFLNISSLSQLPWREVKAVSRRMHAPLHVIPLQGAEYCIPEKYAITPDPYQFLQAFQEASCVITNSFHGTVFAIIMQKPFLTILQNGHTATQNARVLSLLEALGLEDRIYRPEQGSMNAQLERPVNWEATERNLEALRRHSMDFLGNAIQQCTPCPRHD</sequence>
<proteinExistence type="predicted"/>
<evidence type="ECO:0000259" key="1">
    <source>
        <dbReference type="Pfam" id="PF04230"/>
    </source>
</evidence>
<dbReference type="InterPro" id="IPR007345">
    <property type="entry name" value="Polysacch_pyruvyl_Trfase"/>
</dbReference>
<comment type="caution">
    <text evidence="2">The sequence shown here is derived from an EMBL/GenBank/DDBJ whole genome shotgun (WGS) entry which is preliminary data.</text>
</comment>
<reference evidence="2 3" key="1">
    <citation type="journal article" date="2017" name="BMC Genomics">
        <title>Genome sequencing of 39 Akkermansia muciniphila isolates reveals its population structure, genomic and functional diverisity, and global distribution in mammalian gut microbiotas.</title>
        <authorList>
            <person name="Guo X."/>
            <person name="Li S."/>
            <person name="Zhang J."/>
            <person name="Wu F."/>
            <person name="Li X."/>
            <person name="Wu D."/>
            <person name="Zhang M."/>
            <person name="Ou Z."/>
            <person name="Jie Z."/>
            <person name="Yan Q."/>
            <person name="Li P."/>
            <person name="Yi J."/>
            <person name="Peng Y."/>
        </authorList>
    </citation>
    <scope>NUCLEOTIDE SEQUENCE [LARGE SCALE GENOMIC DNA]</scope>
    <source>
        <strain evidence="2 3">GP24</strain>
    </source>
</reference>
<name>A0A2N8HDI3_9BACT</name>
<accession>A0A2N8HDI3</accession>
<evidence type="ECO:0000313" key="3">
    <source>
        <dbReference type="Proteomes" id="UP000236000"/>
    </source>
</evidence>
<dbReference type="Proteomes" id="UP000236000">
    <property type="component" value="Unassembled WGS sequence"/>
</dbReference>